<organism evidence="1 2">
    <name type="scientific">Iningainema tapete BLCC-T55</name>
    <dbReference type="NCBI Taxonomy" id="2748662"/>
    <lineage>
        <taxon>Bacteria</taxon>
        <taxon>Bacillati</taxon>
        <taxon>Cyanobacteriota</taxon>
        <taxon>Cyanophyceae</taxon>
        <taxon>Nostocales</taxon>
        <taxon>Scytonemataceae</taxon>
        <taxon>Iningainema tapete</taxon>
    </lineage>
</organism>
<comment type="caution">
    <text evidence="1">The sequence shown here is derived from an EMBL/GenBank/DDBJ whole genome shotgun (WGS) entry which is preliminary data.</text>
</comment>
<sequence length="80" mass="9022">MSKENITFRLESEKRVILDTIAAGLDRDRTYVLNEAIDLYLEVYQWQIAEIEAGVAEADAGDYATDEEVQAVFAKLTNAH</sequence>
<dbReference type="PANTHER" id="PTHR40688:SF2">
    <property type="entry name" value="RIBBON-HELIX-HELIX PROTEIN COPG DOMAIN-CONTAINING PROTEIN"/>
    <property type="match status" value="1"/>
</dbReference>
<evidence type="ECO:0000313" key="2">
    <source>
        <dbReference type="Proteomes" id="UP000629098"/>
    </source>
</evidence>
<reference evidence="1" key="1">
    <citation type="submission" date="2020-09" db="EMBL/GenBank/DDBJ databases">
        <title>Iningainema tapete sp. nov. (Scytonemataceae, Cyanobacteria) from greenhouses in central Florida (USA) produces two types of nodularin with biosynthetic potential for microcystin-LR and anabaenopeptins.</title>
        <authorList>
            <person name="Berthold D.E."/>
            <person name="Lefler F.W."/>
            <person name="Huang I.-S."/>
            <person name="Abdulla H."/>
            <person name="Zimba P.V."/>
            <person name="Laughinghouse H.D. IV."/>
        </authorList>
    </citation>
    <scope>NUCLEOTIDE SEQUENCE</scope>
    <source>
        <strain evidence="1">BLCCT55</strain>
    </source>
</reference>
<proteinExistence type="predicted"/>
<evidence type="ECO:0000313" key="1">
    <source>
        <dbReference type="EMBL" id="MBD2773752.1"/>
    </source>
</evidence>
<gene>
    <name evidence="1" type="ORF">ICL16_17155</name>
</gene>
<dbReference type="PANTHER" id="PTHR40688">
    <property type="match status" value="1"/>
</dbReference>
<name>A0A8J6XNM8_9CYAN</name>
<keyword evidence="2" id="KW-1185">Reference proteome</keyword>
<dbReference type="EMBL" id="JACXAE010000060">
    <property type="protein sequence ID" value="MBD2773752.1"/>
    <property type="molecule type" value="Genomic_DNA"/>
</dbReference>
<dbReference type="InterPro" id="IPR052991">
    <property type="entry name" value="Non-func_TypeII_TA_Antitoxin"/>
</dbReference>
<dbReference type="AlphaFoldDB" id="A0A8J6XNM8"/>
<dbReference type="Proteomes" id="UP000629098">
    <property type="component" value="Unassembled WGS sequence"/>
</dbReference>
<accession>A0A8J6XNM8</accession>
<protein>
    <submittedName>
        <fullName evidence="1">CopG family transcriptional regulator</fullName>
    </submittedName>
</protein>